<keyword evidence="1" id="KW-1133">Transmembrane helix</keyword>
<keyword evidence="1" id="KW-0472">Membrane</keyword>
<feature type="non-terminal residue" evidence="2">
    <location>
        <position position="185"/>
    </location>
</feature>
<gene>
    <name evidence="2" type="ORF">M514_05567</name>
</gene>
<accession>A0A085MZJ8</accession>
<keyword evidence="1" id="KW-0812">Transmembrane</keyword>
<protein>
    <submittedName>
        <fullName evidence="2">Uncharacterized protein</fullName>
    </submittedName>
</protein>
<dbReference type="AlphaFoldDB" id="A0A085MZJ8"/>
<dbReference type="InterPro" id="IPR032006">
    <property type="entry name" value="TMIE"/>
</dbReference>
<dbReference type="Pfam" id="PF16038">
    <property type="entry name" value="TMIE"/>
    <property type="match status" value="1"/>
</dbReference>
<proteinExistence type="predicted"/>
<reference evidence="2" key="1">
    <citation type="journal article" date="2014" name="Nat. Genet.">
        <title>Genome and transcriptome of the porcine whipworm Trichuris suis.</title>
        <authorList>
            <person name="Jex A.R."/>
            <person name="Nejsum P."/>
            <person name="Schwarz E.M."/>
            <person name="Hu L."/>
            <person name="Young N.D."/>
            <person name="Hall R.S."/>
            <person name="Korhonen P.K."/>
            <person name="Liao S."/>
            <person name="Thamsborg S."/>
            <person name="Xia J."/>
            <person name="Xu P."/>
            <person name="Wang S."/>
            <person name="Scheerlinck J.P."/>
            <person name="Hofmann A."/>
            <person name="Sternberg P.W."/>
            <person name="Wang J."/>
            <person name="Gasser R.B."/>
        </authorList>
    </citation>
    <scope>NUCLEOTIDE SEQUENCE [LARGE SCALE GENOMIC DNA]</scope>
    <source>
        <strain evidence="2">DCEP-RM93F</strain>
    </source>
</reference>
<feature type="non-terminal residue" evidence="2">
    <location>
        <position position="1"/>
    </location>
</feature>
<evidence type="ECO:0000256" key="1">
    <source>
        <dbReference type="SAM" id="Phobius"/>
    </source>
</evidence>
<sequence length="185" mass="21021">LRSITPSPSIAFYASGFCLRKYLFCKNQWTSYQLEISQQIFIFTIGIELLDRGSRMGLLITTNECCYLDSLSVNTRQILEGLNQNTDSSLDILIAPGFRLWMLLALVLLILLVMTVVVCCFIKLRIPRTKREIELNAVRRKLRRRRLLDTKEAHQLCNQVDHTGSDQSATNTTSAECTDKISAAT</sequence>
<dbReference type="EMBL" id="KL367591">
    <property type="protein sequence ID" value="KFD62644.1"/>
    <property type="molecule type" value="Genomic_DNA"/>
</dbReference>
<feature type="transmembrane region" description="Helical" evidence="1">
    <location>
        <begin position="100"/>
        <end position="122"/>
    </location>
</feature>
<evidence type="ECO:0000313" key="2">
    <source>
        <dbReference type="EMBL" id="KFD62644.1"/>
    </source>
</evidence>
<dbReference type="PANTHER" id="PTHR28635">
    <property type="entry name" value="TRANSMEMBRANE INNER EAR EXPRESSED PROTEIN"/>
    <property type="match status" value="1"/>
</dbReference>
<dbReference type="PANTHER" id="PTHR28635:SF1">
    <property type="entry name" value="TRANSMEMBRANE INNER EAR EXPRESSED PROTEIN"/>
    <property type="match status" value="1"/>
</dbReference>
<dbReference type="Proteomes" id="UP000030758">
    <property type="component" value="Unassembled WGS sequence"/>
</dbReference>
<organism evidence="2">
    <name type="scientific">Trichuris suis</name>
    <name type="common">pig whipworm</name>
    <dbReference type="NCBI Taxonomy" id="68888"/>
    <lineage>
        <taxon>Eukaryota</taxon>
        <taxon>Metazoa</taxon>
        <taxon>Ecdysozoa</taxon>
        <taxon>Nematoda</taxon>
        <taxon>Enoplea</taxon>
        <taxon>Dorylaimia</taxon>
        <taxon>Trichinellida</taxon>
        <taxon>Trichuridae</taxon>
        <taxon>Trichuris</taxon>
    </lineage>
</organism>
<name>A0A085MZJ8_9BILA</name>